<dbReference type="Proteomes" id="UP000005435">
    <property type="component" value="Chromosome"/>
</dbReference>
<keyword evidence="11" id="KW-1185">Reference proteome</keyword>
<organism evidence="10 11">
    <name type="scientific">Acetivibrio clariflavus (strain DSM 19732 / NBRC 101661 / EBR45)</name>
    <name type="common">Clostridium clariflavum</name>
    <dbReference type="NCBI Taxonomy" id="720554"/>
    <lineage>
        <taxon>Bacteria</taxon>
        <taxon>Bacillati</taxon>
        <taxon>Bacillota</taxon>
        <taxon>Clostridia</taxon>
        <taxon>Eubacteriales</taxon>
        <taxon>Oscillospiraceae</taxon>
        <taxon>Acetivibrio</taxon>
    </lineage>
</organism>
<dbReference type="PANTHER" id="PTHR21716">
    <property type="entry name" value="TRANSMEMBRANE PROTEIN"/>
    <property type="match status" value="1"/>
</dbReference>
<comment type="similarity">
    <text evidence="2">Belongs to the autoinducer-2 exporter (AI-2E) (TC 2.A.86) family.</text>
</comment>
<evidence type="ECO:0000313" key="10">
    <source>
        <dbReference type="EMBL" id="AEV69388.1"/>
    </source>
</evidence>
<dbReference type="PANTHER" id="PTHR21716:SF53">
    <property type="entry name" value="PERMEASE PERM-RELATED"/>
    <property type="match status" value="1"/>
</dbReference>
<evidence type="ECO:0000256" key="6">
    <source>
        <dbReference type="ARBA" id="ARBA00022989"/>
    </source>
</evidence>
<evidence type="ECO:0000313" key="11">
    <source>
        <dbReference type="Proteomes" id="UP000005435"/>
    </source>
</evidence>
<dbReference type="STRING" id="720554.Clocl_2839"/>
<dbReference type="Pfam" id="PF01594">
    <property type="entry name" value="AI-2E_transport"/>
    <property type="match status" value="1"/>
</dbReference>
<feature type="transmembrane region" description="Helical" evidence="8">
    <location>
        <begin position="34"/>
        <end position="53"/>
    </location>
</feature>
<protein>
    <submittedName>
        <fullName evidence="10">Putative permease</fullName>
    </submittedName>
</protein>
<evidence type="ECO:0000256" key="1">
    <source>
        <dbReference type="ARBA" id="ARBA00004651"/>
    </source>
</evidence>
<keyword evidence="4" id="KW-1003">Cell membrane</keyword>
<evidence type="ECO:0000256" key="5">
    <source>
        <dbReference type="ARBA" id="ARBA00022692"/>
    </source>
</evidence>
<evidence type="ECO:0000259" key="9">
    <source>
        <dbReference type="PROSITE" id="PS50042"/>
    </source>
</evidence>
<dbReference type="InterPro" id="IPR002549">
    <property type="entry name" value="AI-2E-like"/>
</dbReference>
<feature type="transmembrane region" description="Helical" evidence="8">
    <location>
        <begin position="312"/>
        <end position="337"/>
    </location>
</feature>
<dbReference type="AlphaFoldDB" id="G8LSN6"/>
<keyword evidence="3" id="KW-0813">Transport</keyword>
<evidence type="ECO:0000256" key="3">
    <source>
        <dbReference type="ARBA" id="ARBA00022448"/>
    </source>
</evidence>
<feature type="transmembrane region" description="Helical" evidence="8">
    <location>
        <begin position="249"/>
        <end position="271"/>
    </location>
</feature>
<comment type="subcellular location">
    <subcellularLocation>
        <location evidence="1">Cell membrane</location>
        <topology evidence="1">Multi-pass membrane protein</topology>
    </subcellularLocation>
</comment>
<dbReference type="GO" id="GO:0005886">
    <property type="term" value="C:plasma membrane"/>
    <property type="evidence" value="ECO:0007669"/>
    <property type="project" value="UniProtKB-SubCell"/>
</dbReference>
<reference evidence="10 11" key="2">
    <citation type="journal article" date="2012" name="Stand. Genomic Sci.">
        <title>Complete Genome Sequence of Clostridium clariflavum DSM 19732.</title>
        <authorList>
            <person name="Izquierdo J.A."/>
            <person name="Goodwin L."/>
            <person name="Davenport K.W."/>
            <person name="Teshima H."/>
            <person name="Bruce D."/>
            <person name="Detter C."/>
            <person name="Tapia R."/>
            <person name="Han S."/>
            <person name="Land M."/>
            <person name="Hauser L."/>
            <person name="Jeffries C.D."/>
            <person name="Han J."/>
            <person name="Pitluck S."/>
            <person name="Nolan M."/>
            <person name="Chen A."/>
            <person name="Huntemann M."/>
            <person name="Mavromatis K."/>
            <person name="Mikhailova N."/>
            <person name="Liolios K."/>
            <person name="Woyke T."/>
            <person name="Lynd L.R."/>
        </authorList>
    </citation>
    <scope>NUCLEOTIDE SEQUENCE [LARGE SCALE GENOMIC DNA]</scope>
    <source>
        <strain evidence="11">DSM 19732 / NBRC 101661 / EBR45</strain>
    </source>
</reference>
<evidence type="ECO:0000256" key="4">
    <source>
        <dbReference type="ARBA" id="ARBA00022475"/>
    </source>
</evidence>
<sequence length="349" mass="38754" precursor="true">MPGKRKTIFYLIMLMLLTGIIIFFYIYRGKIGKIFLPFIMAIIISYMLHPLVIKLEEKNIKRSTAIMLIYLVFGIMLTLLMIFIVPQMINNTRELINILPGITLEFSDNFNGVVRVISSSKWPDDIKSAIFRELNNGVAIVENMVKDALRNTLAGLAKTVSTFFDLILAMVIAYYILKDAEYFKNVSLSLVPRSWRSWVIVTFREINGVLSRFIQGQLLTALIIGILETIALILVGVKYPLILGMIGGIANIIPYFGPFIGAIPAVAIALIESPAKALWTVVAFIIVQQLDNGFISPKIIEGRLGLHPVTTILAVLIGGEFFGIIGMLISVPIAAIIKIIGKRTIEAIV</sequence>
<evidence type="ECO:0000256" key="7">
    <source>
        <dbReference type="ARBA" id="ARBA00023136"/>
    </source>
</evidence>
<keyword evidence="7 8" id="KW-0472">Membrane</keyword>
<dbReference type="OrthoDB" id="9793390at2"/>
<dbReference type="KEGG" id="ccl:Clocl_2839"/>
<dbReference type="GO" id="GO:0055085">
    <property type="term" value="P:transmembrane transport"/>
    <property type="evidence" value="ECO:0007669"/>
    <property type="project" value="TreeGrafter"/>
</dbReference>
<gene>
    <name evidence="10" type="ordered locus">Clocl_2839</name>
</gene>
<keyword evidence="5 8" id="KW-0812">Transmembrane</keyword>
<evidence type="ECO:0000256" key="8">
    <source>
        <dbReference type="SAM" id="Phobius"/>
    </source>
</evidence>
<dbReference type="HOGENOM" id="CLU_031275_8_2_9"/>
<accession>G8LSN6</accession>
<reference evidence="11" key="1">
    <citation type="submission" date="2011-12" db="EMBL/GenBank/DDBJ databases">
        <title>Complete sequence of Clostridium clariflavum DSM 19732.</title>
        <authorList>
            <consortium name="US DOE Joint Genome Institute"/>
            <person name="Lucas S."/>
            <person name="Han J."/>
            <person name="Lapidus A."/>
            <person name="Cheng J.-F."/>
            <person name="Goodwin L."/>
            <person name="Pitluck S."/>
            <person name="Peters L."/>
            <person name="Teshima H."/>
            <person name="Detter J.C."/>
            <person name="Han C."/>
            <person name="Tapia R."/>
            <person name="Land M."/>
            <person name="Hauser L."/>
            <person name="Kyrpides N."/>
            <person name="Ivanova N."/>
            <person name="Pagani I."/>
            <person name="Kitzmiller T."/>
            <person name="Lynd L."/>
            <person name="Izquierdo J."/>
            <person name="Woyke T."/>
        </authorList>
    </citation>
    <scope>NUCLEOTIDE SEQUENCE [LARGE SCALE GENOMIC DNA]</scope>
    <source>
        <strain evidence="11">DSM 19732 / NBRC 101661 / EBR45</strain>
    </source>
</reference>
<feature type="transmembrane region" description="Helical" evidence="8">
    <location>
        <begin position="7"/>
        <end position="28"/>
    </location>
</feature>
<feature type="transmembrane region" description="Helical" evidence="8">
    <location>
        <begin position="65"/>
        <end position="85"/>
    </location>
</feature>
<dbReference type="eggNOG" id="COG0628">
    <property type="taxonomic scope" value="Bacteria"/>
</dbReference>
<dbReference type="RefSeq" id="WP_014255937.1">
    <property type="nucleotide sequence ID" value="NC_016627.1"/>
</dbReference>
<dbReference type="PROSITE" id="PS50042">
    <property type="entry name" value="CNMP_BINDING_3"/>
    <property type="match status" value="1"/>
</dbReference>
<proteinExistence type="inferred from homology"/>
<feature type="transmembrane region" description="Helical" evidence="8">
    <location>
        <begin position="153"/>
        <end position="177"/>
    </location>
</feature>
<evidence type="ECO:0000256" key="2">
    <source>
        <dbReference type="ARBA" id="ARBA00009773"/>
    </source>
</evidence>
<name>G8LSN6_ACECE</name>
<dbReference type="InterPro" id="IPR000595">
    <property type="entry name" value="cNMP-bd_dom"/>
</dbReference>
<dbReference type="EMBL" id="CP003065">
    <property type="protein sequence ID" value="AEV69388.1"/>
    <property type="molecule type" value="Genomic_DNA"/>
</dbReference>
<feature type="domain" description="Cyclic nucleotide-binding" evidence="9">
    <location>
        <begin position="286"/>
        <end position="349"/>
    </location>
</feature>
<feature type="transmembrane region" description="Helical" evidence="8">
    <location>
        <begin position="218"/>
        <end position="237"/>
    </location>
</feature>
<keyword evidence="6 8" id="KW-1133">Transmembrane helix</keyword>